<keyword evidence="3 9" id="KW-0507">mRNA processing</keyword>
<gene>
    <name evidence="9" type="primary">LSM5</name>
    <name evidence="11" type="ORF">BCR44DRAFT_1401978</name>
</gene>
<accession>A0A1Y2HPX2</accession>
<keyword evidence="4 9" id="KW-0747">Spliceosome</keyword>
<dbReference type="InterPro" id="IPR033871">
    <property type="entry name" value="LSm5"/>
</dbReference>
<evidence type="ECO:0000256" key="9">
    <source>
        <dbReference type="RuleBase" id="RU365055"/>
    </source>
</evidence>
<evidence type="ECO:0000313" key="11">
    <source>
        <dbReference type="EMBL" id="ORZ36579.1"/>
    </source>
</evidence>
<dbReference type="GO" id="GO:0005681">
    <property type="term" value="C:spliceosomal complex"/>
    <property type="evidence" value="ECO:0007669"/>
    <property type="project" value="UniProtKB-KW"/>
</dbReference>
<organism evidence="11 12">
    <name type="scientific">Catenaria anguillulae PL171</name>
    <dbReference type="NCBI Taxonomy" id="765915"/>
    <lineage>
        <taxon>Eukaryota</taxon>
        <taxon>Fungi</taxon>
        <taxon>Fungi incertae sedis</taxon>
        <taxon>Blastocladiomycota</taxon>
        <taxon>Blastocladiomycetes</taxon>
        <taxon>Blastocladiales</taxon>
        <taxon>Catenariaceae</taxon>
        <taxon>Catenaria</taxon>
    </lineage>
</organism>
<comment type="caution">
    <text evidence="11">The sequence shown here is derived from an EMBL/GenBank/DDBJ whole genome shotgun (WGS) entry which is preliminary data.</text>
</comment>
<dbReference type="PANTHER" id="PTHR20971">
    <property type="entry name" value="U6 SNRNA-ASSOCIATED PROTEIN"/>
    <property type="match status" value="1"/>
</dbReference>
<comment type="function">
    <text evidence="9">Plays a role in U6 snRNP assembly and function. Binds to the 3' end of U6 snRNA.</text>
</comment>
<dbReference type="AlphaFoldDB" id="A0A1Y2HPX2"/>
<comment type="similarity">
    <text evidence="2 9">Belongs to the snRNP Sm proteins family.</text>
</comment>
<dbReference type="PROSITE" id="PS52002">
    <property type="entry name" value="SM"/>
    <property type="match status" value="1"/>
</dbReference>
<dbReference type="GO" id="GO:0003723">
    <property type="term" value="F:RNA binding"/>
    <property type="evidence" value="ECO:0007669"/>
    <property type="project" value="UniProtKB-KW"/>
</dbReference>
<evidence type="ECO:0000256" key="6">
    <source>
        <dbReference type="ARBA" id="ARBA00023187"/>
    </source>
</evidence>
<protein>
    <recommendedName>
        <fullName evidence="9">LSM complex subunit LSM5</fullName>
    </recommendedName>
</protein>
<keyword evidence="12" id="KW-1185">Reference proteome</keyword>
<dbReference type="EMBL" id="MCFL01000016">
    <property type="protein sequence ID" value="ORZ36579.1"/>
    <property type="molecule type" value="Genomic_DNA"/>
</dbReference>
<evidence type="ECO:0000256" key="3">
    <source>
        <dbReference type="ARBA" id="ARBA00022664"/>
    </source>
</evidence>
<evidence type="ECO:0000256" key="1">
    <source>
        <dbReference type="ARBA" id="ARBA00004123"/>
    </source>
</evidence>
<dbReference type="CDD" id="cd01732">
    <property type="entry name" value="LSm5"/>
    <property type="match status" value="1"/>
</dbReference>
<evidence type="ECO:0000256" key="5">
    <source>
        <dbReference type="ARBA" id="ARBA00022884"/>
    </source>
</evidence>
<dbReference type="InterPro" id="IPR047575">
    <property type="entry name" value="Sm"/>
</dbReference>
<dbReference type="STRING" id="765915.A0A1Y2HPX2"/>
<dbReference type="OrthoDB" id="429711at2759"/>
<dbReference type="GO" id="GO:0005688">
    <property type="term" value="C:U6 snRNP"/>
    <property type="evidence" value="ECO:0007669"/>
    <property type="project" value="TreeGrafter"/>
</dbReference>
<keyword evidence="5 9" id="KW-0694">RNA-binding</keyword>
<evidence type="ECO:0000256" key="4">
    <source>
        <dbReference type="ARBA" id="ARBA00022728"/>
    </source>
</evidence>
<reference evidence="11 12" key="1">
    <citation type="submission" date="2016-07" db="EMBL/GenBank/DDBJ databases">
        <title>Pervasive Adenine N6-methylation of Active Genes in Fungi.</title>
        <authorList>
            <consortium name="DOE Joint Genome Institute"/>
            <person name="Mondo S.J."/>
            <person name="Dannebaum R.O."/>
            <person name="Kuo R.C."/>
            <person name="Labutti K."/>
            <person name="Haridas S."/>
            <person name="Kuo A."/>
            <person name="Salamov A."/>
            <person name="Ahrendt S.R."/>
            <person name="Lipzen A."/>
            <person name="Sullivan W."/>
            <person name="Andreopoulos W.B."/>
            <person name="Clum A."/>
            <person name="Lindquist E."/>
            <person name="Daum C."/>
            <person name="Ramamoorthy G.K."/>
            <person name="Gryganskyi A."/>
            <person name="Culley D."/>
            <person name="Magnuson J.K."/>
            <person name="James T.Y."/>
            <person name="O'Malley M.A."/>
            <person name="Stajich J.E."/>
            <person name="Spatafora J.W."/>
            <person name="Visel A."/>
            <person name="Grigoriev I.V."/>
        </authorList>
    </citation>
    <scope>NUCLEOTIDE SEQUENCE [LARGE SCALE GENOMIC DNA]</scope>
    <source>
        <strain evidence="11 12">PL171</strain>
    </source>
</reference>
<comment type="subcellular location">
    <subcellularLocation>
        <location evidence="1 9">Nucleus</location>
    </subcellularLocation>
</comment>
<dbReference type="InterPro" id="IPR001163">
    <property type="entry name" value="Sm_dom_euk/arc"/>
</dbReference>
<proteinExistence type="inferred from homology"/>
<evidence type="ECO:0000256" key="8">
    <source>
        <dbReference type="ARBA" id="ARBA00023274"/>
    </source>
</evidence>
<dbReference type="InterPro" id="IPR010920">
    <property type="entry name" value="LSM_dom_sf"/>
</dbReference>
<evidence type="ECO:0000256" key="2">
    <source>
        <dbReference type="ARBA" id="ARBA00006850"/>
    </source>
</evidence>
<evidence type="ECO:0000256" key="7">
    <source>
        <dbReference type="ARBA" id="ARBA00023242"/>
    </source>
</evidence>
<dbReference type="GO" id="GO:1990726">
    <property type="term" value="C:Lsm1-7-Pat1 complex"/>
    <property type="evidence" value="ECO:0007669"/>
    <property type="project" value="TreeGrafter"/>
</dbReference>
<dbReference type="GO" id="GO:0000398">
    <property type="term" value="P:mRNA splicing, via spliceosome"/>
    <property type="evidence" value="ECO:0007669"/>
    <property type="project" value="TreeGrafter"/>
</dbReference>
<comment type="subunit">
    <text evidence="9">LSm subunits form a heteromer with a doughnut shape.</text>
</comment>
<evidence type="ECO:0000313" key="12">
    <source>
        <dbReference type="Proteomes" id="UP000193411"/>
    </source>
</evidence>
<keyword evidence="7 9" id="KW-0539">Nucleus</keyword>
<dbReference type="SMART" id="SM00651">
    <property type="entry name" value="Sm"/>
    <property type="match status" value="1"/>
</dbReference>
<keyword evidence="8 9" id="KW-0687">Ribonucleoprotein</keyword>
<name>A0A1Y2HPX2_9FUNG</name>
<dbReference type="Proteomes" id="UP000193411">
    <property type="component" value="Unassembled WGS sequence"/>
</dbReference>
<feature type="domain" description="Sm" evidence="10">
    <location>
        <begin position="10"/>
        <end position="86"/>
    </location>
</feature>
<dbReference type="Gene3D" id="2.30.30.100">
    <property type="match status" value="1"/>
</dbReference>
<sequence length="91" mass="10139">MADHQQAPRLPLELIDKTIGSQIRVIMKSQVEFVGTLIGFDEFVNMVLENVTEYTRDDQGNLVPNQLDQILLNGGSVAMLVPNGSRPEEDE</sequence>
<dbReference type="GO" id="GO:0046540">
    <property type="term" value="C:U4/U6 x U5 tri-snRNP complex"/>
    <property type="evidence" value="ECO:0007669"/>
    <property type="project" value="TreeGrafter"/>
</dbReference>
<dbReference type="SUPFAM" id="SSF50182">
    <property type="entry name" value="Sm-like ribonucleoproteins"/>
    <property type="match status" value="1"/>
</dbReference>
<dbReference type="PANTHER" id="PTHR20971:SF0">
    <property type="entry name" value="U6 SNRNA-ASSOCIATED SM-LIKE PROTEIN LSM5"/>
    <property type="match status" value="1"/>
</dbReference>
<dbReference type="Pfam" id="PF01423">
    <property type="entry name" value="LSM"/>
    <property type="match status" value="1"/>
</dbReference>
<keyword evidence="6 9" id="KW-0508">mRNA splicing</keyword>
<evidence type="ECO:0000259" key="10">
    <source>
        <dbReference type="PROSITE" id="PS52002"/>
    </source>
</evidence>